<accession>A0A914XQ37</accession>
<sequence>MLHAVNMAIKKCRKYNLRLSMLFIDFQKAFNKTEFHAIWNLLAHYCINSSIIEIIKKLYASSSFIVTFASSKVTIDHTLNSIDWAQRGLKVGNQRLLYLAYTNDIILLTHDIDKLQSMADNLFTACAAIGLNVNVTKTKWLSMEDDQHQLHLSGKTIKLMMSFIYLGQIIN</sequence>
<dbReference type="WBParaSite" id="PSAMB.scaffold925size38536.g9834.t1">
    <property type="protein sequence ID" value="PSAMB.scaffold925size38536.g9834.t1"/>
    <property type="gene ID" value="PSAMB.scaffold925size38536.g9834"/>
</dbReference>
<evidence type="ECO:0000313" key="2">
    <source>
        <dbReference type="WBParaSite" id="PSAMB.scaffold925size38536.g9834.t1"/>
    </source>
</evidence>
<reference evidence="2" key="1">
    <citation type="submission" date="2022-11" db="UniProtKB">
        <authorList>
            <consortium name="WormBaseParasite"/>
        </authorList>
    </citation>
    <scope>IDENTIFICATION</scope>
</reference>
<name>A0A914XQ37_9BILA</name>
<protein>
    <submittedName>
        <fullName evidence="2">Reverse transcriptase domain-containing protein</fullName>
    </submittedName>
</protein>
<keyword evidence="1" id="KW-1185">Reference proteome</keyword>
<dbReference type="Proteomes" id="UP000887566">
    <property type="component" value="Unplaced"/>
</dbReference>
<dbReference type="PANTHER" id="PTHR47027:SF20">
    <property type="entry name" value="REVERSE TRANSCRIPTASE-LIKE PROTEIN WITH RNA-DIRECTED DNA POLYMERASE DOMAIN"/>
    <property type="match status" value="1"/>
</dbReference>
<organism evidence="1 2">
    <name type="scientific">Plectus sambesii</name>
    <dbReference type="NCBI Taxonomy" id="2011161"/>
    <lineage>
        <taxon>Eukaryota</taxon>
        <taxon>Metazoa</taxon>
        <taxon>Ecdysozoa</taxon>
        <taxon>Nematoda</taxon>
        <taxon>Chromadorea</taxon>
        <taxon>Plectida</taxon>
        <taxon>Plectina</taxon>
        <taxon>Plectoidea</taxon>
        <taxon>Plectidae</taxon>
        <taxon>Plectus</taxon>
    </lineage>
</organism>
<proteinExistence type="predicted"/>
<evidence type="ECO:0000313" key="1">
    <source>
        <dbReference type="Proteomes" id="UP000887566"/>
    </source>
</evidence>
<dbReference type="AlphaFoldDB" id="A0A914XQ37"/>
<dbReference type="PANTHER" id="PTHR47027">
    <property type="entry name" value="REVERSE TRANSCRIPTASE DOMAIN-CONTAINING PROTEIN"/>
    <property type="match status" value="1"/>
</dbReference>